<gene>
    <name evidence="2" type="ORF">E1212_15550</name>
</gene>
<dbReference type="Proteomes" id="UP000295621">
    <property type="component" value="Unassembled WGS sequence"/>
</dbReference>
<organism evidence="2 3">
    <name type="scientific">Jiangella ureilytica</name>
    <dbReference type="NCBI Taxonomy" id="2530374"/>
    <lineage>
        <taxon>Bacteria</taxon>
        <taxon>Bacillati</taxon>
        <taxon>Actinomycetota</taxon>
        <taxon>Actinomycetes</taxon>
        <taxon>Jiangellales</taxon>
        <taxon>Jiangellaceae</taxon>
        <taxon>Jiangella</taxon>
    </lineage>
</organism>
<dbReference type="AlphaFoldDB" id="A0A4R4RMM5"/>
<evidence type="ECO:0000313" key="3">
    <source>
        <dbReference type="Proteomes" id="UP000295621"/>
    </source>
</evidence>
<keyword evidence="3" id="KW-1185">Reference proteome</keyword>
<dbReference type="EMBL" id="SMKL01000032">
    <property type="protein sequence ID" value="TDC50309.1"/>
    <property type="molecule type" value="Genomic_DNA"/>
</dbReference>
<dbReference type="RefSeq" id="WP_131984016.1">
    <property type="nucleotide sequence ID" value="NZ_SMKL01000032.1"/>
</dbReference>
<reference evidence="2 3" key="1">
    <citation type="submission" date="2019-02" db="EMBL/GenBank/DDBJ databases">
        <title>Draft genome sequences of novel Actinobacteria.</title>
        <authorList>
            <person name="Sahin N."/>
            <person name="Ay H."/>
            <person name="Saygin H."/>
        </authorList>
    </citation>
    <scope>NUCLEOTIDE SEQUENCE [LARGE SCALE GENOMIC DNA]</scope>
    <source>
        <strain evidence="2 3">KC603</strain>
    </source>
</reference>
<evidence type="ECO:0008006" key="4">
    <source>
        <dbReference type="Google" id="ProtNLM"/>
    </source>
</evidence>
<evidence type="ECO:0000256" key="1">
    <source>
        <dbReference type="SAM" id="SignalP"/>
    </source>
</evidence>
<evidence type="ECO:0000313" key="2">
    <source>
        <dbReference type="EMBL" id="TDC50309.1"/>
    </source>
</evidence>
<comment type="caution">
    <text evidence="2">The sequence shown here is derived from an EMBL/GenBank/DDBJ whole genome shotgun (WGS) entry which is preliminary data.</text>
</comment>
<protein>
    <recommendedName>
        <fullName evidence="4">VCBS repeat-containing protein</fullName>
    </recommendedName>
</protein>
<accession>A0A4R4RMM5</accession>
<proteinExistence type="predicted"/>
<dbReference type="OrthoDB" id="5167270at2"/>
<sequence>MPRRHLFRNVIAAVGTLATTAAGLGLTAVPAHAVDPEDGTVIQLSDGSYLPIVPVTGHSPVEAVGYRVSGGQLRAYDQDGVQLWARSTTGTQLSGGYDFDADGWPDVAVVISASAGSTCGVSPLTTTTLHFYQGATGTQHTPLSPLSDICWSFPGTTPYPTHQWSELAPLWGDETSTLFTSPYYATTSWYLGFASGSFTTAGALYYPSTSSYDATYTNAQPNTYPTGTDYIQYAHVANGLVTSVSGQNRAVFWTSGRVLQYAIGALSSSQLVADRPYLTGGRTDIAGRNYGLVAVDPGSPNSIVLLAGTSNYSLYQDAITGTQSYDVWGGIERHVSIYNAAANTVQDRFFSYAHDNNDGHRYQNRVSYPAHPFVRRAGASRLAYNVFRDGRWRLHVSQAGSTTSLYELDDVFLWDIADLDGDGTPEWLISPTRYGTDPLGPAYYFPKWQTGAYHWDETALTLTSIASFPGVIPHLQKSFTTANTTSSDGSLASVPIVADSGGLEFLVRTSAGAVERRTL</sequence>
<feature type="signal peptide" evidence="1">
    <location>
        <begin position="1"/>
        <end position="33"/>
    </location>
</feature>
<feature type="chain" id="PRO_5020556043" description="VCBS repeat-containing protein" evidence="1">
    <location>
        <begin position="34"/>
        <end position="519"/>
    </location>
</feature>
<keyword evidence="1" id="KW-0732">Signal</keyword>
<name>A0A4R4RMM5_9ACTN</name>